<protein>
    <submittedName>
        <fullName evidence="2">Uncharacterized protein</fullName>
    </submittedName>
</protein>
<accession>A0AAW1PAX8</accession>
<dbReference type="Proteomes" id="UP001465755">
    <property type="component" value="Unassembled WGS sequence"/>
</dbReference>
<sequence>MNAIVVASARQHGAIYARQQASFLPCKASGAVTHGVAKPLLAPSASRRSVVQVQARKDDLRDQVGKVGGVIKAGDTFAEGATDVLGGNLPRPLIKAGISLALFAFGWSLLKKAVSTAVFFGVAGTILTFVLKSQFSSKK</sequence>
<organism evidence="2 3">
    <name type="scientific">Symbiochloris irregularis</name>
    <dbReference type="NCBI Taxonomy" id="706552"/>
    <lineage>
        <taxon>Eukaryota</taxon>
        <taxon>Viridiplantae</taxon>
        <taxon>Chlorophyta</taxon>
        <taxon>core chlorophytes</taxon>
        <taxon>Trebouxiophyceae</taxon>
        <taxon>Trebouxiales</taxon>
        <taxon>Trebouxiaceae</taxon>
        <taxon>Symbiochloris</taxon>
    </lineage>
</organism>
<reference evidence="2 3" key="1">
    <citation type="journal article" date="2024" name="Nat. Commun.">
        <title>Phylogenomics reveals the evolutionary origins of lichenization in chlorophyte algae.</title>
        <authorList>
            <person name="Puginier C."/>
            <person name="Libourel C."/>
            <person name="Otte J."/>
            <person name="Skaloud P."/>
            <person name="Haon M."/>
            <person name="Grisel S."/>
            <person name="Petersen M."/>
            <person name="Berrin J.G."/>
            <person name="Delaux P.M."/>
            <person name="Dal Grande F."/>
            <person name="Keller J."/>
        </authorList>
    </citation>
    <scope>NUCLEOTIDE SEQUENCE [LARGE SCALE GENOMIC DNA]</scope>
    <source>
        <strain evidence="2 3">SAG 2036</strain>
    </source>
</reference>
<keyword evidence="1" id="KW-0812">Transmembrane</keyword>
<dbReference type="EMBL" id="JALJOQ010000042">
    <property type="protein sequence ID" value="KAK9805762.1"/>
    <property type="molecule type" value="Genomic_DNA"/>
</dbReference>
<comment type="caution">
    <text evidence="2">The sequence shown here is derived from an EMBL/GenBank/DDBJ whole genome shotgun (WGS) entry which is preliminary data.</text>
</comment>
<evidence type="ECO:0000313" key="2">
    <source>
        <dbReference type="EMBL" id="KAK9805762.1"/>
    </source>
</evidence>
<keyword evidence="1" id="KW-0472">Membrane</keyword>
<keyword evidence="3" id="KW-1185">Reference proteome</keyword>
<gene>
    <name evidence="2" type="ORF">WJX73_006709</name>
</gene>
<keyword evidence="1" id="KW-1133">Transmembrane helix</keyword>
<name>A0AAW1PAX8_9CHLO</name>
<dbReference type="AlphaFoldDB" id="A0AAW1PAX8"/>
<proteinExistence type="predicted"/>
<evidence type="ECO:0000313" key="3">
    <source>
        <dbReference type="Proteomes" id="UP001465755"/>
    </source>
</evidence>
<feature type="transmembrane region" description="Helical" evidence="1">
    <location>
        <begin position="116"/>
        <end position="135"/>
    </location>
</feature>
<evidence type="ECO:0000256" key="1">
    <source>
        <dbReference type="SAM" id="Phobius"/>
    </source>
</evidence>